<evidence type="ECO:0000313" key="2">
    <source>
        <dbReference type="Proteomes" id="UP001519654"/>
    </source>
</evidence>
<name>A0ABS5Z2E4_9ACTN</name>
<reference evidence="1 2" key="1">
    <citation type="submission" date="2021-06" db="EMBL/GenBank/DDBJ databases">
        <title>Actinoplanes lichenicola sp. nov., and Actinoplanes ovalisporus sp. nov., isolated from lichen in Thailand.</title>
        <authorList>
            <person name="Saeng-In P."/>
            <person name="Kanchanasin P."/>
            <person name="Yuki M."/>
            <person name="Kudo T."/>
            <person name="Ohkuma M."/>
            <person name="Phongsopitanun W."/>
            <person name="Tanasupawat S."/>
        </authorList>
    </citation>
    <scope>NUCLEOTIDE SEQUENCE [LARGE SCALE GENOMIC DNA]</scope>
    <source>
        <strain evidence="1 2">NBRC 110975</strain>
    </source>
</reference>
<proteinExistence type="predicted"/>
<organism evidence="1 2">
    <name type="scientific">Paractinoplanes bogorensis</name>
    <dbReference type="NCBI Taxonomy" id="1610840"/>
    <lineage>
        <taxon>Bacteria</taxon>
        <taxon>Bacillati</taxon>
        <taxon>Actinomycetota</taxon>
        <taxon>Actinomycetes</taxon>
        <taxon>Micromonosporales</taxon>
        <taxon>Micromonosporaceae</taxon>
        <taxon>Paractinoplanes</taxon>
    </lineage>
</organism>
<dbReference type="RefSeq" id="WP_215795020.1">
    <property type="nucleotide sequence ID" value="NZ_JAHKKG010000016.1"/>
</dbReference>
<evidence type="ECO:0000313" key="1">
    <source>
        <dbReference type="EMBL" id="MBU2669869.1"/>
    </source>
</evidence>
<dbReference type="EMBL" id="JAHKKG010000016">
    <property type="protein sequence ID" value="MBU2669869.1"/>
    <property type="molecule type" value="Genomic_DNA"/>
</dbReference>
<keyword evidence="2" id="KW-1185">Reference proteome</keyword>
<comment type="caution">
    <text evidence="1">The sequence shown here is derived from an EMBL/GenBank/DDBJ whole genome shotgun (WGS) entry which is preliminary data.</text>
</comment>
<protein>
    <recommendedName>
        <fullName evidence="3">Nucleotidyltransferase AbiEii toxin of type IV toxin-antitoxin system</fullName>
    </recommendedName>
</protein>
<accession>A0ABS5Z2E4</accession>
<gene>
    <name evidence="1" type="ORF">KOI35_40800</name>
</gene>
<dbReference type="SUPFAM" id="SSF109998">
    <property type="entry name" value="Triger factor/SurA peptide-binding domain-like"/>
    <property type="match status" value="1"/>
</dbReference>
<dbReference type="InterPro" id="IPR027304">
    <property type="entry name" value="Trigger_fact/SurA_dom_sf"/>
</dbReference>
<sequence length="210" mass="23554">MTLLDETAAVLRSSDIPAGFAALKERWPDADLHLVHDEEAYDVLIREPGGTLSIAYSPAPSMPWPERGAVRYSDQDLARIDGRKLRVSEALSALDFLWYDHDVLARLVDTCLIHAELERDPVDLSDEEVQTAADAYRRARGLLDPASTERWLNERGLSHDDFTALVTNIAEVARLRARIGGGFDEWLADARAAASIEWFWLARERTVNAQ</sequence>
<evidence type="ECO:0008006" key="3">
    <source>
        <dbReference type="Google" id="ProtNLM"/>
    </source>
</evidence>
<dbReference type="Proteomes" id="UP001519654">
    <property type="component" value="Unassembled WGS sequence"/>
</dbReference>